<dbReference type="InterPro" id="IPR001680">
    <property type="entry name" value="WD40_rpt"/>
</dbReference>
<dbReference type="GO" id="GO:0005789">
    <property type="term" value="C:endoplasmic reticulum membrane"/>
    <property type="evidence" value="ECO:0007669"/>
    <property type="project" value="UniProtKB-SubCell"/>
</dbReference>
<feature type="repeat" description="WD" evidence="11">
    <location>
        <begin position="386"/>
        <end position="427"/>
    </location>
</feature>
<keyword evidence="4" id="KW-0812">Transmembrane</keyword>
<dbReference type="AlphaFoldDB" id="A0A7R9QI98"/>
<keyword evidence="3 11" id="KW-0853">WD repeat</keyword>
<feature type="compositionally biased region" description="Basic and acidic residues" evidence="12">
    <location>
        <begin position="25"/>
        <end position="49"/>
    </location>
</feature>
<dbReference type="GO" id="GO:0006888">
    <property type="term" value="P:endoplasmic reticulum to Golgi vesicle-mediated transport"/>
    <property type="evidence" value="ECO:0007669"/>
    <property type="project" value="TreeGrafter"/>
</dbReference>
<dbReference type="InterPro" id="IPR015943">
    <property type="entry name" value="WD40/YVTN_repeat-like_dom_sf"/>
</dbReference>
<evidence type="ECO:0000256" key="7">
    <source>
        <dbReference type="ARBA" id="ARBA00022892"/>
    </source>
</evidence>
<feature type="repeat" description="WD" evidence="11">
    <location>
        <begin position="354"/>
        <end position="385"/>
    </location>
</feature>
<dbReference type="PANTHER" id="PTHR23284:SF0">
    <property type="entry name" value="PROLACTIN REGULATORY ELEMENT-BINDING PROTEIN"/>
    <property type="match status" value="1"/>
</dbReference>
<keyword evidence="6" id="KW-0256">Endoplasmic reticulum</keyword>
<dbReference type="SUPFAM" id="SSF50978">
    <property type="entry name" value="WD40 repeat-like"/>
    <property type="match status" value="1"/>
</dbReference>
<evidence type="ECO:0000313" key="14">
    <source>
        <dbReference type="Proteomes" id="UP000728032"/>
    </source>
</evidence>
<feature type="compositionally biased region" description="Basic and acidic residues" evidence="12">
    <location>
        <begin position="306"/>
        <end position="322"/>
    </location>
</feature>
<dbReference type="GO" id="GO:0003400">
    <property type="term" value="P:regulation of COPII vesicle coating"/>
    <property type="evidence" value="ECO:0007669"/>
    <property type="project" value="TreeGrafter"/>
</dbReference>
<dbReference type="Proteomes" id="UP000728032">
    <property type="component" value="Unassembled WGS sequence"/>
</dbReference>
<keyword evidence="10" id="KW-0472">Membrane</keyword>
<dbReference type="PROSITE" id="PS50082">
    <property type="entry name" value="WD_REPEATS_2"/>
    <property type="match status" value="2"/>
</dbReference>
<organism evidence="13">
    <name type="scientific">Oppiella nova</name>
    <dbReference type="NCBI Taxonomy" id="334625"/>
    <lineage>
        <taxon>Eukaryota</taxon>
        <taxon>Metazoa</taxon>
        <taxon>Ecdysozoa</taxon>
        <taxon>Arthropoda</taxon>
        <taxon>Chelicerata</taxon>
        <taxon>Arachnida</taxon>
        <taxon>Acari</taxon>
        <taxon>Acariformes</taxon>
        <taxon>Sarcoptiformes</taxon>
        <taxon>Oribatida</taxon>
        <taxon>Brachypylina</taxon>
        <taxon>Oppioidea</taxon>
        <taxon>Oppiidae</taxon>
        <taxon>Oppiella</taxon>
    </lineage>
</organism>
<evidence type="ECO:0000256" key="1">
    <source>
        <dbReference type="ARBA" id="ARBA00004389"/>
    </source>
</evidence>
<dbReference type="EMBL" id="OC917248">
    <property type="protein sequence ID" value="CAD7646568.1"/>
    <property type="molecule type" value="Genomic_DNA"/>
</dbReference>
<evidence type="ECO:0000256" key="12">
    <source>
        <dbReference type="SAM" id="MobiDB-lite"/>
    </source>
</evidence>
<keyword evidence="14" id="KW-1185">Reference proteome</keyword>
<evidence type="ECO:0000256" key="3">
    <source>
        <dbReference type="ARBA" id="ARBA00022574"/>
    </source>
</evidence>
<dbReference type="InterPro" id="IPR028271">
    <property type="entry name" value="RAMAC"/>
</dbReference>
<keyword evidence="2" id="KW-0813">Transport</keyword>
<evidence type="ECO:0000256" key="11">
    <source>
        <dbReference type="PROSITE-ProRule" id="PRU00221"/>
    </source>
</evidence>
<keyword evidence="9" id="KW-1133">Transmembrane helix</keyword>
<dbReference type="Pfam" id="PF15320">
    <property type="entry name" value="RAM"/>
    <property type="match status" value="1"/>
</dbReference>
<evidence type="ECO:0000313" key="13">
    <source>
        <dbReference type="EMBL" id="CAD7646568.1"/>
    </source>
</evidence>
<evidence type="ECO:0000256" key="6">
    <source>
        <dbReference type="ARBA" id="ARBA00022824"/>
    </source>
</evidence>
<evidence type="ECO:0000256" key="2">
    <source>
        <dbReference type="ARBA" id="ARBA00022448"/>
    </source>
</evidence>
<dbReference type="EMBL" id="CAJPVJ010002423">
    <property type="protein sequence ID" value="CAG2166267.1"/>
    <property type="molecule type" value="Genomic_DNA"/>
</dbReference>
<accession>A0A7R9QI98</accession>
<sequence>MSAKKRSLDSASDPSDLSHSSDTTSDDKSGKRHRDDDHNEPDDCHIDDDVKRFEEKYDNRYTEEDQEYKDCMDRPALRPPILWGYFGKNRNRDRFRSLADMAEEEVVEEEVATRTATHMITTVDPITTKDLIIDIRHRILKWLWKCQRMSEWSHLLARVNYPMYCVRTLSERHILVAGGGGPAKTGIANTLEVYELVYDKSTNSCKARLITHYDTGSRAVMNMCVVDKSNYCYQLFCGGMDGMCTQYDLKLNVESKRRESSSSPTRRERTFSETSLRRRRLSSRSESIEKENDINLANSQSPEAPEPVKQHSRKDSKPKMTDDTNGVPDFTFDIKQQKMFKTDFNSDESFQKIVKFSVEANVLITAGSDGHIRLWSLPKLDQILSIKAHDNEVDDLDINGNGTQIVSVSRDSKGFVWNTNDGSLKTELKYELPVAQKQQNHNQNNNNNRNGIINNKYIYRGCRYTTVDGMATT</sequence>
<dbReference type="GO" id="GO:0106005">
    <property type="term" value="P:RNA 5'-cap (guanine-N7)-methylation"/>
    <property type="evidence" value="ECO:0007669"/>
    <property type="project" value="InterPro"/>
</dbReference>
<dbReference type="GO" id="GO:0031533">
    <property type="term" value="C:mRNA capping enzyme complex"/>
    <property type="evidence" value="ECO:0007669"/>
    <property type="project" value="InterPro"/>
</dbReference>
<name>A0A7R9QI98_9ACAR</name>
<feature type="compositionally biased region" description="Low complexity" evidence="12">
    <location>
        <begin position="9"/>
        <end position="23"/>
    </location>
</feature>
<dbReference type="SMART" id="SM00320">
    <property type="entry name" value="WD40"/>
    <property type="match status" value="3"/>
</dbReference>
<evidence type="ECO:0000256" key="4">
    <source>
        <dbReference type="ARBA" id="ARBA00022692"/>
    </source>
</evidence>
<reference evidence="13" key="1">
    <citation type="submission" date="2020-11" db="EMBL/GenBank/DDBJ databases">
        <authorList>
            <person name="Tran Van P."/>
        </authorList>
    </citation>
    <scope>NUCLEOTIDE SEQUENCE</scope>
</reference>
<feature type="region of interest" description="Disordered" evidence="12">
    <location>
        <begin position="254"/>
        <end position="328"/>
    </location>
</feature>
<dbReference type="PANTHER" id="PTHR23284">
    <property type="entry name" value="PROLACTIN REGULATORY ELEMENT BINDING PROTEIN"/>
    <property type="match status" value="1"/>
</dbReference>
<dbReference type="GO" id="GO:0015031">
    <property type="term" value="P:protein transport"/>
    <property type="evidence" value="ECO:0007669"/>
    <property type="project" value="UniProtKB-KW"/>
</dbReference>
<keyword evidence="7" id="KW-0931">ER-Golgi transport</keyword>
<feature type="compositionally biased region" description="Basic and acidic residues" evidence="12">
    <location>
        <begin position="254"/>
        <end position="271"/>
    </location>
</feature>
<dbReference type="OrthoDB" id="2013972at2759"/>
<protein>
    <submittedName>
        <fullName evidence="13">Uncharacterized protein</fullName>
    </submittedName>
</protein>
<dbReference type="Pfam" id="PF00400">
    <property type="entry name" value="WD40"/>
    <property type="match status" value="2"/>
</dbReference>
<evidence type="ECO:0000256" key="10">
    <source>
        <dbReference type="ARBA" id="ARBA00023136"/>
    </source>
</evidence>
<comment type="subcellular location">
    <subcellularLocation>
        <location evidence="1">Endoplasmic reticulum membrane</location>
        <topology evidence="1">Single-pass membrane protein</topology>
    </subcellularLocation>
</comment>
<feature type="region of interest" description="Disordered" evidence="12">
    <location>
        <begin position="1"/>
        <end position="49"/>
    </location>
</feature>
<gene>
    <name evidence="13" type="ORF">ONB1V03_LOCUS5794</name>
</gene>
<dbReference type="GO" id="GO:0005085">
    <property type="term" value="F:guanyl-nucleotide exchange factor activity"/>
    <property type="evidence" value="ECO:0007669"/>
    <property type="project" value="InterPro"/>
</dbReference>
<keyword evidence="8" id="KW-0653">Protein transport</keyword>
<evidence type="ECO:0000256" key="8">
    <source>
        <dbReference type="ARBA" id="ARBA00022927"/>
    </source>
</evidence>
<dbReference type="InterPro" id="IPR036322">
    <property type="entry name" value="WD40_repeat_dom_sf"/>
</dbReference>
<dbReference type="GO" id="GO:0003723">
    <property type="term" value="F:RNA binding"/>
    <property type="evidence" value="ECO:0007669"/>
    <property type="project" value="InterPro"/>
</dbReference>
<evidence type="ECO:0000256" key="5">
    <source>
        <dbReference type="ARBA" id="ARBA00022737"/>
    </source>
</evidence>
<dbReference type="InterPro" id="IPR045260">
    <property type="entry name" value="Sec12-like"/>
</dbReference>
<proteinExistence type="predicted"/>
<evidence type="ECO:0000256" key="9">
    <source>
        <dbReference type="ARBA" id="ARBA00022989"/>
    </source>
</evidence>
<keyword evidence="5" id="KW-0677">Repeat</keyword>
<dbReference type="Gene3D" id="2.130.10.10">
    <property type="entry name" value="YVTN repeat-like/Quinoprotein amine dehydrogenase"/>
    <property type="match status" value="1"/>
</dbReference>